<gene>
    <name evidence="2" type="ORF">EDD71_11710</name>
</gene>
<proteinExistence type="predicted"/>
<dbReference type="AlphaFoldDB" id="A0A4R7KD48"/>
<dbReference type="RefSeq" id="WP_133628610.1">
    <property type="nucleotide sequence ID" value="NZ_SOAZ01000017.1"/>
</dbReference>
<keyword evidence="1" id="KW-0812">Transmembrane</keyword>
<evidence type="ECO:0000313" key="2">
    <source>
        <dbReference type="EMBL" id="TDT51875.1"/>
    </source>
</evidence>
<sequence length="97" mass="11779">MWEKFLYILFLMLLLLGSVKFTRIMMKRFKLNRWIIGFSAFLVLIIPNIIFDEIHPAIWYGLSIIFAVLCIMFFEITRTMLEKDEYKGLVKYDMKRK</sequence>
<feature type="transmembrane region" description="Helical" evidence="1">
    <location>
        <begin position="57"/>
        <end position="77"/>
    </location>
</feature>
<keyword evidence="1" id="KW-1133">Transmembrane helix</keyword>
<comment type="caution">
    <text evidence="2">The sequence shown here is derived from an EMBL/GenBank/DDBJ whole genome shotgun (WGS) entry which is preliminary data.</text>
</comment>
<protein>
    <submittedName>
        <fullName evidence="2">Uncharacterized protein</fullName>
    </submittedName>
</protein>
<keyword evidence="1" id="KW-0472">Membrane</keyword>
<dbReference type="Proteomes" id="UP000295325">
    <property type="component" value="Unassembled WGS sequence"/>
</dbReference>
<organism evidence="2 3">
    <name type="scientific">Fonticella tunisiensis</name>
    <dbReference type="NCBI Taxonomy" id="1096341"/>
    <lineage>
        <taxon>Bacteria</taxon>
        <taxon>Bacillati</taxon>
        <taxon>Bacillota</taxon>
        <taxon>Clostridia</taxon>
        <taxon>Eubacteriales</taxon>
        <taxon>Clostridiaceae</taxon>
        <taxon>Fonticella</taxon>
    </lineage>
</organism>
<evidence type="ECO:0000256" key="1">
    <source>
        <dbReference type="SAM" id="Phobius"/>
    </source>
</evidence>
<feature type="transmembrane region" description="Helical" evidence="1">
    <location>
        <begin position="34"/>
        <end position="51"/>
    </location>
</feature>
<evidence type="ECO:0000313" key="3">
    <source>
        <dbReference type="Proteomes" id="UP000295325"/>
    </source>
</evidence>
<keyword evidence="3" id="KW-1185">Reference proteome</keyword>
<accession>A0A4R7KD48</accession>
<feature type="transmembrane region" description="Helical" evidence="1">
    <location>
        <begin position="6"/>
        <end position="22"/>
    </location>
</feature>
<dbReference type="EMBL" id="SOAZ01000017">
    <property type="protein sequence ID" value="TDT51875.1"/>
    <property type="molecule type" value="Genomic_DNA"/>
</dbReference>
<name>A0A4R7KD48_9CLOT</name>
<dbReference type="OrthoDB" id="1926582at2"/>
<reference evidence="2 3" key="1">
    <citation type="submission" date="2019-03" db="EMBL/GenBank/DDBJ databases">
        <title>Genomic Encyclopedia of Type Strains, Phase IV (KMG-IV): sequencing the most valuable type-strain genomes for metagenomic binning, comparative biology and taxonomic classification.</title>
        <authorList>
            <person name="Goeker M."/>
        </authorList>
    </citation>
    <scope>NUCLEOTIDE SEQUENCE [LARGE SCALE GENOMIC DNA]</scope>
    <source>
        <strain evidence="2 3">DSM 24455</strain>
    </source>
</reference>